<organism evidence="1 2">
    <name type="scientific">Marinicrinis sediminis</name>
    <dbReference type="NCBI Taxonomy" id="1652465"/>
    <lineage>
        <taxon>Bacteria</taxon>
        <taxon>Bacillati</taxon>
        <taxon>Bacillota</taxon>
        <taxon>Bacilli</taxon>
        <taxon>Bacillales</taxon>
        <taxon>Paenibacillaceae</taxon>
    </lineage>
</organism>
<dbReference type="EMBL" id="JBHUMM010000005">
    <property type="protein sequence ID" value="MFD2670670.1"/>
    <property type="molecule type" value="Genomic_DNA"/>
</dbReference>
<dbReference type="InterPro" id="IPR036916">
    <property type="entry name" value="Sda_sf"/>
</dbReference>
<proteinExistence type="predicted"/>
<dbReference type="GO" id="GO:0004860">
    <property type="term" value="F:protein kinase inhibitor activity"/>
    <property type="evidence" value="ECO:0007669"/>
    <property type="project" value="UniProtKB-KW"/>
</dbReference>
<name>A0ABW5R7F7_9BACL</name>
<evidence type="ECO:0000313" key="2">
    <source>
        <dbReference type="Proteomes" id="UP001597497"/>
    </source>
</evidence>
<evidence type="ECO:0000313" key="1">
    <source>
        <dbReference type="EMBL" id="MFD2670670.1"/>
    </source>
</evidence>
<keyword evidence="2" id="KW-1185">Reference proteome</keyword>
<dbReference type="Gene3D" id="1.10.287.1100">
    <property type="entry name" value="Sporulation inhibitor A"/>
    <property type="match status" value="1"/>
</dbReference>
<gene>
    <name evidence="1" type="ORF">ACFSUC_03485</name>
</gene>
<accession>A0ABW5R7F7</accession>
<dbReference type="SUPFAM" id="SSF100985">
    <property type="entry name" value="Sporulation inhibitor Sda"/>
    <property type="match status" value="1"/>
</dbReference>
<reference evidence="2" key="1">
    <citation type="journal article" date="2019" name="Int. J. Syst. Evol. Microbiol.">
        <title>The Global Catalogue of Microorganisms (GCM) 10K type strain sequencing project: providing services to taxonomists for standard genome sequencing and annotation.</title>
        <authorList>
            <consortium name="The Broad Institute Genomics Platform"/>
            <consortium name="The Broad Institute Genome Sequencing Center for Infectious Disease"/>
            <person name="Wu L."/>
            <person name="Ma J."/>
        </authorList>
    </citation>
    <scope>NUCLEOTIDE SEQUENCE [LARGE SCALE GENOMIC DNA]</scope>
    <source>
        <strain evidence="2">KCTC 33676</strain>
    </source>
</reference>
<dbReference type="Pfam" id="PF08970">
    <property type="entry name" value="Sda"/>
    <property type="match status" value="1"/>
</dbReference>
<protein>
    <submittedName>
        <fullName evidence="1">Sporulation histidine kinase inhibitor Sda</fullName>
    </submittedName>
</protein>
<dbReference type="Proteomes" id="UP001597497">
    <property type="component" value="Unassembled WGS sequence"/>
</dbReference>
<sequence>MRLLSNEALLETYEKAVDLQLEHDFIHLIIQEMRRRGLKFPLMLCMEA</sequence>
<dbReference type="RefSeq" id="WP_379928092.1">
    <property type="nucleotide sequence ID" value="NZ_JBHUMM010000005.1"/>
</dbReference>
<comment type="caution">
    <text evidence="1">The sequence shown here is derived from an EMBL/GenBank/DDBJ whole genome shotgun (WGS) entry which is preliminary data.</text>
</comment>
<dbReference type="InterPro" id="IPR015064">
    <property type="entry name" value="Sda"/>
</dbReference>
<keyword evidence="1" id="KW-0649">Protein kinase inhibitor</keyword>